<dbReference type="CDD" id="cd00433">
    <property type="entry name" value="Peptidase_M17"/>
    <property type="match status" value="1"/>
</dbReference>
<protein>
    <submittedName>
        <fullName evidence="9">Aminopeptidase PepB</fullName>
        <ecNumber evidence="9">3.4.11.23</ecNumber>
    </submittedName>
</protein>
<keyword evidence="7" id="KW-0464">Manganese</keyword>
<dbReference type="NCBIfam" id="NF003450">
    <property type="entry name" value="PRK05015.1"/>
    <property type="match status" value="1"/>
</dbReference>
<sequence length="427" mass="45485">MTEFTVTLTQEKAADYWGENNRLTFDKAGATIHLAETRDPLRVIQQAARKLDSLNIPAATLGGDWTKEQQWAFAMSFTRARNPAAINWADTEDKADLERDYAAMLFTRQLVNDTPEDLSPENLARRAGNWIKELGGDHVSIEMTVGEDLQKAGWIGIYNVGRGSVRPPVMLEVDYNPSGSDSAPVDAVLVGKGITFDSGGYSIKSSEGMLDMKCDMGGAATVTGALGLAIMKGTNKRIKLILCCAENLISGHAYKLGDVLTYKNGVTVEVVNTDAEGRLVLADGLMRATETGAPLIIDAATLTGAAVVAMGSDYHAVFSMDEDARNKMLASAAAEGERFWPLPLEQWHKDRCPSAFADTANSRPQKGGGGGGASNAAGFLARFVNPDGTGWVHLDLAAAYHGNGSAEMPVGASAAGVKSIARMVMDH</sequence>
<keyword evidence="2 9" id="KW-0031">Aminopeptidase</keyword>
<comment type="similarity">
    <text evidence="1">Belongs to the peptidase M17 family.</text>
</comment>
<keyword evidence="3" id="KW-0963">Cytoplasm</keyword>
<keyword evidence="4" id="KW-0645">Protease</keyword>
<keyword evidence="5" id="KW-0479">Metal-binding</keyword>
<feature type="domain" description="Cytosol aminopeptidase" evidence="8">
    <location>
        <begin position="272"/>
        <end position="279"/>
    </location>
</feature>
<dbReference type="Pfam" id="PF12404">
    <property type="entry name" value="DUF3663"/>
    <property type="match status" value="1"/>
</dbReference>
<proteinExistence type="inferred from homology"/>
<dbReference type="PIRSF" id="PIRSF036388">
    <property type="entry name" value="Ctsl_amnpptdse_B"/>
    <property type="match status" value="1"/>
</dbReference>
<dbReference type="PANTHER" id="PTHR11963:SF20">
    <property type="entry name" value="PEPTIDASE B"/>
    <property type="match status" value="1"/>
</dbReference>
<dbReference type="GO" id="GO:0004177">
    <property type="term" value="F:aminopeptidase activity"/>
    <property type="evidence" value="ECO:0007669"/>
    <property type="project" value="UniProtKB-KW"/>
</dbReference>
<dbReference type="RefSeq" id="WP_262993261.1">
    <property type="nucleotide sequence ID" value="NZ_JAOTJC010000007.1"/>
</dbReference>
<evidence type="ECO:0000256" key="4">
    <source>
        <dbReference type="ARBA" id="ARBA00022670"/>
    </source>
</evidence>
<organism evidence="9 10">
    <name type="scientific">Alteromonas salexigens</name>
    <dbReference type="NCBI Taxonomy" id="2982530"/>
    <lineage>
        <taxon>Bacteria</taxon>
        <taxon>Pseudomonadati</taxon>
        <taxon>Pseudomonadota</taxon>
        <taxon>Gammaproteobacteria</taxon>
        <taxon>Alteromonadales</taxon>
        <taxon>Alteromonadaceae</taxon>
        <taxon>Alteromonas/Salinimonas group</taxon>
        <taxon>Alteromonas</taxon>
    </lineage>
</organism>
<evidence type="ECO:0000313" key="10">
    <source>
        <dbReference type="Proteomes" id="UP001209257"/>
    </source>
</evidence>
<dbReference type="InterPro" id="IPR008330">
    <property type="entry name" value="Pept_M17_PepB"/>
</dbReference>
<evidence type="ECO:0000256" key="7">
    <source>
        <dbReference type="ARBA" id="ARBA00023211"/>
    </source>
</evidence>
<evidence type="ECO:0000256" key="6">
    <source>
        <dbReference type="ARBA" id="ARBA00022801"/>
    </source>
</evidence>
<dbReference type="EC" id="3.4.11.23" evidence="9"/>
<evidence type="ECO:0000256" key="2">
    <source>
        <dbReference type="ARBA" id="ARBA00022438"/>
    </source>
</evidence>
<keyword evidence="10" id="KW-1185">Reference proteome</keyword>
<dbReference type="PRINTS" id="PR00481">
    <property type="entry name" value="LAMNOPPTDASE"/>
</dbReference>
<accession>A0ABT2VNS1</accession>
<name>A0ABT2VNS1_9ALTE</name>
<dbReference type="Proteomes" id="UP001209257">
    <property type="component" value="Unassembled WGS sequence"/>
</dbReference>
<evidence type="ECO:0000313" key="9">
    <source>
        <dbReference type="EMBL" id="MCU7554543.1"/>
    </source>
</evidence>
<evidence type="ECO:0000256" key="1">
    <source>
        <dbReference type="ARBA" id="ARBA00009528"/>
    </source>
</evidence>
<dbReference type="PROSITE" id="PS00631">
    <property type="entry name" value="CYTOSOL_AP"/>
    <property type="match status" value="1"/>
</dbReference>
<reference evidence="10" key="1">
    <citation type="submission" date="2023-07" db="EMBL/GenBank/DDBJ databases">
        <title>Study on multiphase classification of strain Alteromonas salexigens isolated from the Yellow Sea.</title>
        <authorList>
            <person name="Sun L."/>
        </authorList>
    </citation>
    <scope>NUCLEOTIDE SEQUENCE [LARGE SCALE GENOMIC DNA]</scope>
    <source>
        <strain evidence="10">ASW11-19</strain>
    </source>
</reference>
<dbReference type="Pfam" id="PF00883">
    <property type="entry name" value="Peptidase_M17"/>
    <property type="match status" value="1"/>
</dbReference>
<dbReference type="InterPro" id="IPR000819">
    <property type="entry name" value="Peptidase_M17_C"/>
</dbReference>
<evidence type="ECO:0000256" key="5">
    <source>
        <dbReference type="ARBA" id="ARBA00022723"/>
    </source>
</evidence>
<dbReference type="InterPro" id="IPR011356">
    <property type="entry name" value="Leucine_aapep/pepB"/>
</dbReference>
<dbReference type="EMBL" id="JAOTJC010000007">
    <property type="protein sequence ID" value="MCU7554543.1"/>
    <property type="molecule type" value="Genomic_DNA"/>
</dbReference>
<dbReference type="InterPro" id="IPR047620">
    <property type="entry name" value="M17_PepB-like_N"/>
</dbReference>
<gene>
    <name evidence="9" type="primary">pepB</name>
    <name evidence="9" type="ORF">OCL06_08020</name>
</gene>
<evidence type="ECO:0000259" key="8">
    <source>
        <dbReference type="PROSITE" id="PS00631"/>
    </source>
</evidence>
<comment type="caution">
    <text evidence="9">The sequence shown here is derived from an EMBL/GenBank/DDBJ whole genome shotgun (WGS) entry which is preliminary data.</text>
</comment>
<dbReference type="Gene3D" id="3.40.630.10">
    <property type="entry name" value="Zn peptidases"/>
    <property type="match status" value="1"/>
</dbReference>
<dbReference type="PANTHER" id="PTHR11963">
    <property type="entry name" value="LEUCINE AMINOPEPTIDASE-RELATED"/>
    <property type="match status" value="1"/>
</dbReference>
<evidence type="ECO:0000256" key="3">
    <source>
        <dbReference type="ARBA" id="ARBA00022490"/>
    </source>
</evidence>
<dbReference type="SUPFAM" id="SSF53187">
    <property type="entry name" value="Zn-dependent exopeptidases"/>
    <property type="match status" value="1"/>
</dbReference>
<keyword evidence="6 9" id="KW-0378">Hydrolase</keyword>